<evidence type="ECO:0000313" key="4">
    <source>
        <dbReference type="Proteomes" id="UP000199564"/>
    </source>
</evidence>
<sequence>MIFVLLALWASFLTDPLVSKFSQEPPVYSSISHSKELIIDQNFGYTLKTNKKITVLSAEGLGHASVRIFYDKLVQIKGFSLEVIDPATGKTIQKAKMKDLQDAELYDGFSVFADNRQKYYVVNSAKFPIEVHIQTEVYFQSNFSFQPWIPVESTFQKLDKAELAIIYPESIGIRYQEQHLSGNKTEESLADGRKKLVWKESNLPVQDLSIREEDDHRLYIAPKEFKLESFQGSMNDWSELGLWKYKLNEGRDQLPQEFKEKILKLVEGIDDPYERISILYTYLQKNFRYVSIQLGIGGWQTMTATDAVKYSYGDCKGLTNLMKAMLEAAGIPAFYTLVYAGEGESDIRTDLPSNQFNHVILRAEIDQQPVWLECTSNSLPAGYLGSFTNDRHVLVVTPTGGYLAKTPSYEESTWNRVENEYFLQLDEKGDATMTMKQHLEGNPAYKAVSISRQLDSRQQRDYFNKNSAISGLVIQDYQFESEQLDSLPIADRTVKGIVQKFAQTTAKRLLLKPFFTKIKLDEIGFKNFDLEETYAIDLPKGVVSEFNLEPLEIKEEEYSIHIENQLKDNQLLVTRKIKVSIKDPKDEDSKKVLISKINSVGYGTYHFTKPSLSQK</sequence>
<feature type="domain" description="DUF3857" evidence="2">
    <location>
        <begin position="47"/>
        <end position="204"/>
    </location>
</feature>
<dbReference type="Gene3D" id="3.10.620.30">
    <property type="match status" value="1"/>
</dbReference>
<dbReference type="Pfam" id="PF12969">
    <property type="entry name" value="DUF3857"/>
    <property type="match status" value="1"/>
</dbReference>
<dbReference type="Gene3D" id="2.60.40.3140">
    <property type="match status" value="1"/>
</dbReference>
<dbReference type="Pfam" id="PF01841">
    <property type="entry name" value="Transglut_core"/>
    <property type="match status" value="1"/>
</dbReference>
<dbReference type="AlphaFoldDB" id="A0A1I5E8L0"/>
<evidence type="ECO:0000259" key="2">
    <source>
        <dbReference type="Pfam" id="PF12969"/>
    </source>
</evidence>
<evidence type="ECO:0000259" key="1">
    <source>
        <dbReference type="Pfam" id="PF01841"/>
    </source>
</evidence>
<dbReference type="InterPro" id="IPR024618">
    <property type="entry name" value="DUF3857"/>
</dbReference>
<evidence type="ECO:0000313" key="3">
    <source>
        <dbReference type="EMBL" id="SFO07606.1"/>
    </source>
</evidence>
<protein>
    <submittedName>
        <fullName evidence="3">Transglutaminase-like superfamily protein</fullName>
    </submittedName>
</protein>
<gene>
    <name evidence="3" type="ORF">SAMN04488519_103332</name>
</gene>
<dbReference type="STRING" id="226506.SAMN04488519_103332"/>
<dbReference type="InterPro" id="IPR038765">
    <property type="entry name" value="Papain-like_cys_pep_sf"/>
</dbReference>
<proteinExistence type="predicted"/>
<reference evidence="4" key="1">
    <citation type="submission" date="2016-10" db="EMBL/GenBank/DDBJ databases">
        <authorList>
            <person name="Varghese N."/>
            <person name="Submissions S."/>
        </authorList>
    </citation>
    <scope>NUCLEOTIDE SEQUENCE [LARGE SCALE GENOMIC DNA]</scope>
    <source>
        <strain evidence="4">DSM 15282</strain>
    </source>
</reference>
<dbReference type="Proteomes" id="UP000199564">
    <property type="component" value="Unassembled WGS sequence"/>
</dbReference>
<keyword evidence="4" id="KW-1185">Reference proteome</keyword>
<feature type="domain" description="Transglutaminase-like" evidence="1">
    <location>
        <begin position="265"/>
        <end position="352"/>
    </location>
</feature>
<accession>A0A1I5E8L0</accession>
<dbReference type="InterPro" id="IPR002931">
    <property type="entry name" value="Transglutaminase-like"/>
</dbReference>
<organism evidence="3 4">
    <name type="scientific">Algoriphagus ornithinivorans</name>
    <dbReference type="NCBI Taxonomy" id="226506"/>
    <lineage>
        <taxon>Bacteria</taxon>
        <taxon>Pseudomonadati</taxon>
        <taxon>Bacteroidota</taxon>
        <taxon>Cytophagia</taxon>
        <taxon>Cytophagales</taxon>
        <taxon>Cyclobacteriaceae</taxon>
        <taxon>Algoriphagus</taxon>
    </lineage>
</organism>
<dbReference type="EMBL" id="FOVW01000003">
    <property type="protein sequence ID" value="SFO07606.1"/>
    <property type="molecule type" value="Genomic_DNA"/>
</dbReference>
<name>A0A1I5E8L0_9BACT</name>
<dbReference type="SUPFAM" id="SSF54001">
    <property type="entry name" value="Cysteine proteinases"/>
    <property type="match status" value="1"/>
</dbReference>
<dbReference type="RefSeq" id="WP_091651856.1">
    <property type="nucleotide sequence ID" value="NZ_FOVW01000003.1"/>
</dbReference>